<reference evidence="3 4" key="2">
    <citation type="submission" date="2024-07" db="EMBL/GenBank/DDBJ databases">
        <authorList>
            <person name="Akdeniz Z."/>
        </authorList>
    </citation>
    <scope>NUCLEOTIDE SEQUENCE [LARGE SCALE GENOMIC DNA]</scope>
</reference>
<name>A0AA86N8E5_9EUKA</name>
<dbReference type="EMBL" id="CATOUU010000052">
    <property type="protein sequence ID" value="CAI9914616.1"/>
    <property type="molecule type" value="Genomic_DNA"/>
</dbReference>
<evidence type="ECO:0000313" key="2">
    <source>
        <dbReference type="EMBL" id="CAI9914616.1"/>
    </source>
</evidence>
<dbReference type="GO" id="GO:0004674">
    <property type="term" value="F:protein serine/threonine kinase activity"/>
    <property type="evidence" value="ECO:0007669"/>
    <property type="project" value="TreeGrafter"/>
</dbReference>
<dbReference type="Gene3D" id="1.10.510.10">
    <property type="entry name" value="Transferase(Phosphotransferase) domain 1"/>
    <property type="match status" value="1"/>
</dbReference>
<protein>
    <submittedName>
        <fullName evidence="2">CMGC CDK</fullName>
    </submittedName>
    <submittedName>
        <fullName evidence="3">Kinase</fullName>
    </submittedName>
</protein>
<dbReference type="InterPro" id="IPR008271">
    <property type="entry name" value="Ser/Thr_kinase_AS"/>
</dbReference>
<dbReference type="SMART" id="SM00220">
    <property type="entry name" value="S_TKc"/>
    <property type="match status" value="1"/>
</dbReference>
<reference evidence="2" key="1">
    <citation type="submission" date="2023-06" db="EMBL/GenBank/DDBJ databases">
        <authorList>
            <person name="Kurt Z."/>
        </authorList>
    </citation>
    <scope>NUCLEOTIDE SEQUENCE</scope>
</reference>
<dbReference type="GO" id="GO:0005634">
    <property type="term" value="C:nucleus"/>
    <property type="evidence" value="ECO:0007669"/>
    <property type="project" value="TreeGrafter"/>
</dbReference>
<evidence type="ECO:0000313" key="4">
    <source>
        <dbReference type="Proteomes" id="UP001642409"/>
    </source>
</evidence>
<dbReference type="InterPro" id="IPR011009">
    <property type="entry name" value="Kinase-like_dom_sf"/>
</dbReference>
<dbReference type="GO" id="GO:0044773">
    <property type="term" value="P:mitotic DNA damage checkpoint signaling"/>
    <property type="evidence" value="ECO:0007669"/>
    <property type="project" value="TreeGrafter"/>
</dbReference>
<proteinExistence type="predicted"/>
<evidence type="ECO:0000259" key="1">
    <source>
        <dbReference type="PROSITE" id="PS50011"/>
    </source>
</evidence>
<organism evidence="2">
    <name type="scientific">Hexamita inflata</name>
    <dbReference type="NCBI Taxonomy" id="28002"/>
    <lineage>
        <taxon>Eukaryota</taxon>
        <taxon>Metamonada</taxon>
        <taxon>Diplomonadida</taxon>
        <taxon>Hexamitidae</taxon>
        <taxon>Hexamitinae</taxon>
        <taxon>Hexamita</taxon>
    </lineage>
</organism>
<accession>A0AA86N8E5</accession>
<dbReference type="InterPro" id="IPR000719">
    <property type="entry name" value="Prot_kinase_dom"/>
</dbReference>
<dbReference type="EMBL" id="CAXDID020000192">
    <property type="protein sequence ID" value="CAL6052545.1"/>
    <property type="molecule type" value="Genomic_DNA"/>
</dbReference>
<sequence length="312" mass="35594">MFKYKNCSDITQGAFGSIIQATQCTADDRPIRLVAIKKLIEKQQNERNPISQSPLEEIQILQQLSHPNIIKCLDSFQEGNYTYYVMPLCPFCLSDLIYSQQILPIKAVQSIMHQLMSGLAYLHSKQIMHRDLKPRNILINQFGVLQIIDFGQSYQTLNGAGTRNYRAPELLLNVSYSPKADVFACGCILFELLTRRSLFCAVNDIELIVQQNQLLGPLENSPNLKNSVDFQKIVLENGFNQAEKFKILLQQFIFDEEIEELILGMLEVDEEKRFSAEECLDHQFVREGGNYGTVCVEELIQVQDQGDDAGWS</sequence>
<gene>
    <name evidence="2" type="ORF">HINF_LOCUS2261</name>
    <name evidence="3" type="ORF">HINF_LOCUS44903</name>
</gene>
<dbReference type="Proteomes" id="UP001642409">
    <property type="component" value="Unassembled WGS sequence"/>
</dbReference>
<dbReference type="PROSITE" id="PS00108">
    <property type="entry name" value="PROTEIN_KINASE_ST"/>
    <property type="match status" value="1"/>
</dbReference>
<dbReference type="SUPFAM" id="SSF56112">
    <property type="entry name" value="Protein kinase-like (PK-like)"/>
    <property type="match status" value="1"/>
</dbReference>
<dbReference type="PANTHER" id="PTHR44167:SF30">
    <property type="entry name" value="PHOSPHORYLASE KINASE"/>
    <property type="match status" value="1"/>
</dbReference>
<dbReference type="PROSITE" id="PS50011">
    <property type="entry name" value="PROTEIN_KINASE_DOM"/>
    <property type="match status" value="1"/>
</dbReference>
<dbReference type="AlphaFoldDB" id="A0AA86N8E5"/>
<dbReference type="GO" id="GO:0005524">
    <property type="term" value="F:ATP binding"/>
    <property type="evidence" value="ECO:0007669"/>
    <property type="project" value="InterPro"/>
</dbReference>
<dbReference type="Gene3D" id="3.30.200.20">
    <property type="entry name" value="Phosphorylase Kinase, domain 1"/>
    <property type="match status" value="1"/>
</dbReference>
<keyword evidence="3" id="KW-0418">Kinase</keyword>
<feature type="domain" description="Protein kinase" evidence="1">
    <location>
        <begin position="4"/>
        <end position="285"/>
    </location>
</feature>
<keyword evidence="3" id="KW-0808">Transferase</keyword>
<dbReference type="Pfam" id="PF00069">
    <property type="entry name" value="Pkinase"/>
    <property type="match status" value="1"/>
</dbReference>
<keyword evidence="4" id="KW-1185">Reference proteome</keyword>
<comment type="caution">
    <text evidence="2">The sequence shown here is derived from an EMBL/GenBank/DDBJ whole genome shotgun (WGS) entry which is preliminary data.</text>
</comment>
<dbReference type="PANTHER" id="PTHR44167">
    <property type="entry name" value="OVARIAN-SPECIFIC SERINE/THREONINE-PROTEIN KINASE LOK-RELATED"/>
    <property type="match status" value="1"/>
</dbReference>
<evidence type="ECO:0000313" key="3">
    <source>
        <dbReference type="EMBL" id="CAL6052545.1"/>
    </source>
</evidence>